<evidence type="ECO:0000313" key="1">
    <source>
        <dbReference type="EMBL" id="BCQ33248.1"/>
    </source>
</evidence>
<keyword evidence="2" id="KW-1185">Reference proteome</keyword>
<evidence type="ECO:0000313" key="2">
    <source>
        <dbReference type="Proteomes" id="UP000677515"/>
    </source>
</evidence>
<gene>
    <name evidence="1" type="ORF">ERHA53_05910</name>
</gene>
<reference evidence="1 2" key="1">
    <citation type="submission" date="2021-01" db="EMBL/GenBank/DDBJ databases">
        <title>Complete genome sequence of Erwinia rhapontici MAFF 311153.</title>
        <authorList>
            <person name="Morohoshi T."/>
            <person name="Someya N."/>
        </authorList>
    </citation>
    <scope>NUCLEOTIDE SEQUENCE [LARGE SCALE GENOMIC DNA]</scope>
    <source>
        <strain evidence="1 2">MAFF 311153</strain>
    </source>
</reference>
<proteinExistence type="predicted"/>
<sequence length="40" mass="4737">MKLKPGCILYPVMLPQRYLLIFHGNNLRNTLLSYRSGYDH</sequence>
<protein>
    <submittedName>
        <fullName evidence="1">Uncharacterized protein</fullName>
    </submittedName>
</protein>
<organism evidence="1 2">
    <name type="scientific">Erwinia rhapontici</name>
    <name type="common">Pectobacterium rhapontici</name>
    <dbReference type="NCBI Taxonomy" id="55212"/>
    <lineage>
        <taxon>Bacteria</taxon>
        <taxon>Pseudomonadati</taxon>
        <taxon>Pseudomonadota</taxon>
        <taxon>Gammaproteobacteria</taxon>
        <taxon>Enterobacterales</taxon>
        <taxon>Erwiniaceae</taxon>
        <taxon>Erwinia</taxon>
    </lineage>
</organism>
<dbReference type="EMBL" id="AP024329">
    <property type="protein sequence ID" value="BCQ33248.1"/>
    <property type="molecule type" value="Genomic_DNA"/>
</dbReference>
<dbReference type="Proteomes" id="UP000677515">
    <property type="component" value="Chromosome"/>
</dbReference>
<name>A0ABM7MVT9_ERWRD</name>
<accession>A0ABM7MVT9</accession>
<dbReference type="RefSeq" id="WP_277950364.1">
    <property type="nucleotide sequence ID" value="NZ_AP024329.1"/>
</dbReference>